<evidence type="ECO:0000259" key="2">
    <source>
        <dbReference type="PROSITE" id="PS50025"/>
    </source>
</evidence>
<dbReference type="EMBL" id="VSRR010010304">
    <property type="protein sequence ID" value="MPC51629.1"/>
    <property type="molecule type" value="Genomic_DNA"/>
</dbReference>
<dbReference type="PANTHER" id="PTHR15036:SF67">
    <property type="entry name" value="LAMININ SUBUNIT ALPHA-LIKE PROTEIN"/>
    <property type="match status" value="1"/>
</dbReference>
<dbReference type="PROSITE" id="PS50025">
    <property type="entry name" value="LAM_G_DOMAIN"/>
    <property type="match status" value="1"/>
</dbReference>
<dbReference type="Gene3D" id="2.60.120.200">
    <property type="match status" value="1"/>
</dbReference>
<dbReference type="Proteomes" id="UP000324222">
    <property type="component" value="Unassembled WGS sequence"/>
</dbReference>
<sequence>MEIKPRAISGAIMSVHGRRDFVLLQLKNGSLELSVDNGKGIITTTYTPLSPWSFCDGQWHSVQLIKNKNIAILVVDGVTTEPVSGKIGATSTDTKNPLFLGSQPFLTQRRVWIRFTSTFV</sequence>
<evidence type="ECO:0000313" key="3">
    <source>
        <dbReference type="EMBL" id="MPC51629.1"/>
    </source>
</evidence>
<feature type="domain" description="Laminin G" evidence="2">
    <location>
        <begin position="1"/>
        <end position="120"/>
    </location>
</feature>
<dbReference type="InterPro" id="IPR050372">
    <property type="entry name" value="Neurexin-related_CASP"/>
</dbReference>
<reference evidence="3 4" key="1">
    <citation type="submission" date="2019-05" db="EMBL/GenBank/DDBJ databases">
        <title>Another draft genome of Portunus trituberculatus and its Hox gene families provides insights of decapod evolution.</title>
        <authorList>
            <person name="Jeong J.-H."/>
            <person name="Song I."/>
            <person name="Kim S."/>
            <person name="Choi T."/>
            <person name="Kim D."/>
            <person name="Ryu S."/>
            <person name="Kim W."/>
        </authorList>
    </citation>
    <scope>NUCLEOTIDE SEQUENCE [LARGE SCALE GENOMIC DNA]</scope>
    <source>
        <tissue evidence="3">Muscle</tissue>
    </source>
</reference>
<comment type="caution">
    <text evidence="1">Lacks conserved residue(s) required for the propagation of feature annotation.</text>
</comment>
<organism evidence="3 4">
    <name type="scientific">Portunus trituberculatus</name>
    <name type="common">Swimming crab</name>
    <name type="synonym">Neptunus trituberculatus</name>
    <dbReference type="NCBI Taxonomy" id="210409"/>
    <lineage>
        <taxon>Eukaryota</taxon>
        <taxon>Metazoa</taxon>
        <taxon>Ecdysozoa</taxon>
        <taxon>Arthropoda</taxon>
        <taxon>Crustacea</taxon>
        <taxon>Multicrustacea</taxon>
        <taxon>Malacostraca</taxon>
        <taxon>Eumalacostraca</taxon>
        <taxon>Eucarida</taxon>
        <taxon>Decapoda</taxon>
        <taxon>Pleocyemata</taxon>
        <taxon>Brachyura</taxon>
        <taxon>Eubrachyura</taxon>
        <taxon>Portunoidea</taxon>
        <taxon>Portunidae</taxon>
        <taxon>Portuninae</taxon>
        <taxon>Portunus</taxon>
    </lineage>
</organism>
<keyword evidence="4" id="KW-1185">Reference proteome</keyword>
<dbReference type="SMART" id="SM00282">
    <property type="entry name" value="LamG"/>
    <property type="match status" value="1"/>
</dbReference>
<name>A0A5B7G272_PORTR</name>
<dbReference type="PANTHER" id="PTHR15036">
    <property type="entry name" value="PIKACHURIN-LIKE PROTEIN"/>
    <property type="match status" value="1"/>
</dbReference>
<accession>A0A5B7G272</accession>
<dbReference type="CDD" id="cd00110">
    <property type="entry name" value="LamG"/>
    <property type="match status" value="1"/>
</dbReference>
<dbReference type="InterPro" id="IPR013320">
    <property type="entry name" value="ConA-like_dom_sf"/>
</dbReference>
<evidence type="ECO:0000313" key="4">
    <source>
        <dbReference type="Proteomes" id="UP000324222"/>
    </source>
</evidence>
<dbReference type="AlphaFoldDB" id="A0A5B7G272"/>
<comment type="caution">
    <text evidence="3">The sequence shown here is derived from an EMBL/GenBank/DDBJ whole genome shotgun (WGS) entry which is preliminary data.</text>
</comment>
<dbReference type="InterPro" id="IPR001791">
    <property type="entry name" value="Laminin_G"/>
</dbReference>
<dbReference type="SUPFAM" id="SSF49899">
    <property type="entry name" value="Concanavalin A-like lectins/glucanases"/>
    <property type="match status" value="1"/>
</dbReference>
<proteinExistence type="predicted"/>
<dbReference type="Pfam" id="PF02210">
    <property type="entry name" value="Laminin_G_2"/>
    <property type="match status" value="1"/>
</dbReference>
<gene>
    <name evidence="3" type="primary">Lama1_1</name>
    <name evidence="3" type="ORF">E2C01_045479</name>
</gene>
<dbReference type="OrthoDB" id="10011303at2759"/>
<evidence type="ECO:0000256" key="1">
    <source>
        <dbReference type="PROSITE-ProRule" id="PRU00122"/>
    </source>
</evidence>
<protein>
    <submittedName>
        <fullName evidence="3">Laminin subunit alpha-1</fullName>
    </submittedName>
</protein>